<dbReference type="SUPFAM" id="SSF74650">
    <property type="entry name" value="Galactose mutarotase-like"/>
    <property type="match status" value="1"/>
</dbReference>
<feature type="domain" description="Glycosyl hydrolase family 31 C-terminal" evidence="7">
    <location>
        <begin position="568"/>
        <end position="664"/>
    </location>
</feature>
<dbReference type="Gene3D" id="3.20.20.80">
    <property type="entry name" value="Glycosidases"/>
    <property type="match status" value="1"/>
</dbReference>
<gene>
    <name evidence="8" type="ORF">LSINAPIS_LOCUS618</name>
</gene>
<dbReference type="InterPro" id="IPR036116">
    <property type="entry name" value="FN3_sf"/>
</dbReference>
<dbReference type="PANTHER" id="PTHR22762">
    <property type="entry name" value="ALPHA-GLUCOSIDASE"/>
    <property type="match status" value="1"/>
</dbReference>
<dbReference type="SUPFAM" id="SSF51445">
    <property type="entry name" value="(Trans)glycosidases"/>
    <property type="match status" value="1"/>
</dbReference>
<protein>
    <recommendedName>
        <fullName evidence="10">F5/8 type C domain-containing protein</fullName>
    </recommendedName>
</protein>
<accession>A0A5E4PNK2</accession>
<dbReference type="InterPro" id="IPR013780">
    <property type="entry name" value="Glyco_hydro_b"/>
</dbReference>
<dbReference type="Pfam" id="PF21365">
    <property type="entry name" value="Glyco_hydro_31_3rd"/>
    <property type="match status" value="1"/>
</dbReference>
<dbReference type="SUPFAM" id="SSF51011">
    <property type="entry name" value="Glycosyl hydrolase domain"/>
    <property type="match status" value="1"/>
</dbReference>
<dbReference type="SUPFAM" id="SSF49785">
    <property type="entry name" value="Galactose-binding domain-like"/>
    <property type="match status" value="1"/>
</dbReference>
<evidence type="ECO:0000256" key="2">
    <source>
        <dbReference type="RuleBase" id="RU361185"/>
    </source>
</evidence>
<dbReference type="InterPro" id="IPR013783">
    <property type="entry name" value="Ig-like_fold"/>
</dbReference>
<sequence length="1075" mass="123373">MMNDIDNDVAESSLHGIVSMKKLDKYYLIKFRTKEISRLFILNDHVFRYYMSPTGEFLDYPEPMDPEDNAKIIYKDMDNYGYNSFENSSLHDMKTHYVVKTQQINILLDKINATMKVHDVRNGKDVLVEARSLSYTECKVIQTLQERPQEYFFGGGMQNGRFTHKNQIIDIMNTNNWLDGGVTSPCPFYWSTNGYGILRNTWQPGIYDFGAHSYNTVKTIHKGEYYDAYFFINSKPRHILRDYYELSGNPLLLPEFAYYEAHLNAFNRDYWVQVTNDTRGAILFEDGKYYKSYKPNEMDDKVGILESLNGEKDNYQFSARAMLDRYKKHDMPLGWFIPNDGYGCGYGQTDSLEGDLQNLKRFVDYAEENGVRVGLWTESKLEPVDPVNPRKGDRDLAREVGFAKIVALKCDVAWIGSGYSFGLSAVENAANIFTKNSSQAARPFIIMVDGWAGTQRHAGIWSGDQTGGQWEYIRFHIPTYIGSGLSGIPIVGSDMDGIYGGGDIEVNIRDFQWKSFTSLQLNMDGWGRMPKTPFSYDEDASRINRGYLKLKSMFLPYNYTLGYEAINGLPPIRAMFLEFPNETSSYTIDSQYQYMWGPNILVAPIYNDNVNEKGSVRNGIYLPDEDQLWIDLFTGEKYQGGKIFNNFIAPLWKIPVFIKNGAIIPLIKPNNNPYEIKRDCRIFAIYPNKKSEFSVYEDDGITSEYQKGHKATTNISVTSPDSDATGNVLIVIKKTVGSYSNMIKERITILQIMASHDVDSVKIAINGDNISVPRVYSEDEFNDNDISCYYYNKDFVINPYMKELNDFKQKMLQIKIGKIDVTTSETYISINKYTNKSNILGKITNASTDQIPKKFTVDKEETTPYTISLKWESTDNVSYYEIERDGTVFTNIMENNFAFEDFPCDSSHAFRIRSVTDEIASEWSELLTAKTLNNPFKNIIQGVKVSCNLPCQPCQEIQNLSIPNSRHIWHTHWTHGKVKSDDFKLFFDLGAAYDVEKVVYLPRDDAGNGTILEIQYRSSIDNEEWTALSDVIIFNHDNKPKNINFSGLRFRYIEFTVINTIGGFGSGKHMVFFKH</sequence>
<evidence type="ECO:0000259" key="6">
    <source>
        <dbReference type="Pfam" id="PF17137"/>
    </source>
</evidence>
<dbReference type="InterPro" id="IPR048395">
    <property type="entry name" value="Glyco_hydro_31_C"/>
</dbReference>
<dbReference type="InterPro" id="IPR017853">
    <property type="entry name" value="GH"/>
</dbReference>
<evidence type="ECO:0000313" key="8">
    <source>
        <dbReference type="EMBL" id="VVC86880.1"/>
    </source>
</evidence>
<dbReference type="InterPro" id="IPR008979">
    <property type="entry name" value="Galactose-bd-like_sf"/>
</dbReference>
<dbReference type="AlphaFoldDB" id="A0A5E4PNK2"/>
<dbReference type="InterPro" id="IPR011013">
    <property type="entry name" value="Gal_mutarotase_sf_dom"/>
</dbReference>
<dbReference type="InterPro" id="IPR000322">
    <property type="entry name" value="Glyco_hydro_31_TIM"/>
</dbReference>
<evidence type="ECO:0000259" key="7">
    <source>
        <dbReference type="Pfam" id="PF21365"/>
    </source>
</evidence>
<name>A0A5E4PNK2_9NEOP</name>
<dbReference type="Pfam" id="PF01055">
    <property type="entry name" value="Glyco_hydro_31_2nd"/>
    <property type="match status" value="1"/>
</dbReference>
<dbReference type="Gene3D" id="2.60.40.1180">
    <property type="entry name" value="Golgi alpha-mannosidase II"/>
    <property type="match status" value="2"/>
</dbReference>
<dbReference type="SUPFAM" id="SSF49265">
    <property type="entry name" value="Fibronectin type III"/>
    <property type="match status" value="1"/>
</dbReference>
<reference evidence="8 9" key="1">
    <citation type="submission" date="2017-07" db="EMBL/GenBank/DDBJ databases">
        <authorList>
            <person name="Talla V."/>
            <person name="Backstrom N."/>
        </authorList>
    </citation>
    <scope>NUCLEOTIDE SEQUENCE [LARGE SCALE GENOMIC DNA]</scope>
</reference>
<feature type="domain" description="F5/8 type C" evidence="3">
    <location>
        <begin position="971"/>
        <end position="1062"/>
    </location>
</feature>
<comment type="similarity">
    <text evidence="1 2">Belongs to the glycosyl hydrolase 31 family.</text>
</comment>
<keyword evidence="2" id="KW-0326">Glycosidase</keyword>
<dbReference type="GO" id="GO:0005975">
    <property type="term" value="P:carbohydrate metabolic process"/>
    <property type="evidence" value="ECO:0007669"/>
    <property type="project" value="InterPro"/>
</dbReference>
<dbReference type="Pfam" id="PF00754">
    <property type="entry name" value="F5_F8_type_C"/>
    <property type="match status" value="1"/>
</dbReference>
<evidence type="ECO:0000256" key="1">
    <source>
        <dbReference type="ARBA" id="ARBA00007806"/>
    </source>
</evidence>
<evidence type="ECO:0000259" key="5">
    <source>
        <dbReference type="Pfam" id="PF13802"/>
    </source>
</evidence>
<feature type="domain" description="Glycoside hydrolase family 31 TIM barrel" evidence="4">
    <location>
        <begin position="433"/>
        <end position="561"/>
    </location>
</feature>
<dbReference type="InterPro" id="IPR033403">
    <property type="entry name" value="DUF5110"/>
</dbReference>
<dbReference type="InterPro" id="IPR000421">
    <property type="entry name" value="FA58C"/>
</dbReference>
<evidence type="ECO:0000313" key="9">
    <source>
        <dbReference type="Proteomes" id="UP000324832"/>
    </source>
</evidence>
<dbReference type="Gene3D" id="2.60.40.10">
    <property type="entry name" value="Immunoglobulins"/>
    <property type="match status" value="1"/>
</dbReference>
<dbReference type="GO" id="GO:0030246">
    <property type="term" value="F:carbohydrate binding"/>
    <property type="evidence" value="ECO:0007669"/>
    <property type="project" value="InterPro"/>
</dbReference>
<feature type="domain" description="DUF5110" evidence="6">
    <location>
        <begin position="682"/>
        <end position="752"/>
    </location>
</feature>
<feature type="domain" description="Glycoside hydrolase family 31 N-terminal" evidence="5">
    <location>
        <begin position="39"/>
        <end position="208"/>
    </location>
</feature>
<evidence type="ECO:0000259" key="4">
    <source>
        <dbReference type="Pfam" id="PF01055"/>
    </source>
</evidence>
<dbReference type="EMBL" id="FZQP02000038">
    <property type="protein sequence ID" value="VVC86880.1"/>
    <property type="molecule type" value="Genomic_DNA"/>
</dbReference>
<organism evidence="8 9">
    <name type="scientific">Leptidea sinapis</name>
    <dbReference type="NCBI Taxonomy" id="189913"/>
    <lineage>
        <taxon>Eukaryota</taxon>
        <taxon>Metazoa</taxon>
        <taxon>Ecdysozoa</taxon>
        <taxon>Arthropoda</taxon>
        <taxon>Hexapoda</taxon>
        <taxon>Insecta</taxon>
        <taxon>Pterygota</taxon>
        <taxon>Neoptera</taxon>
        <taxon>Endopterygota</taxon>
        <taxon>Lepidoptera</taxon>
        <taxon>Glossata</taxon>
        <taxon>Ditrysia</taxon>
        <taxon>Papilionoidea</taxon>
        <taxon>Pieridae</taxon>
        <taxon>Dismorphiinae</taxon>
        <taxon>Leptidea</taxon>
    </lineage>
</organism>
<evidence type="ECO:0000259" key="3">
    <source>
        <dbReference type="Pfam" id="PF00754"/>
    </source>
</evidence>
<evidence type="ECO:0008006" key="10">
    <source>
        <dbReference type="Google" id="ProtNLM"/>
    </source>
</evidence>
<dbReference type="PANTHER" id="PTHR22762:SF166">
    <property type="entry name" value="ALPHA-GLUCOSIDASE"/>
    <property type="match status" value="1"/>
</dbReference>
<dbReference type="InterPro" id="IPR025887">
    <property type="entry name" value="Glyco_hydro_31_N_dom"/>
</dbReference>
<dbReference type="CDD" id="cd14752">
    <property type="entry name" value="GH31_N"/>
    <property type="match status" value="1"/>
</dbReference>
<dbReference type="Proteomes" id="UP000324832">
    <property type="component" value="Unassembled WGS sequence"/>
</dbReference>
<keyword evidence="9" id="KW-1185">Reference proteome</keyword>
<dbReference type="Pfam" id="PF17137">
    <property type="entry name" value="DUF5110"/>
    <property type="match status" value="1"/>
</dbReference>
<dbReference type="Gene3D" id="2.60.40.1760">
    <property type="entry name" value="glycosyl hydrolase (family 31)"/>
    <property type="match status" value="1"/>
</dbReference>
<dbReference type="Pfam" id="PF13802">
    <property type="entry name" value="Gal_mutarotas_2"/>
    <property type="match status" value="1"/>
</dbReference>
<proteinExistence type="inferred from homology"/>
<dbReference type="Gene3D" id="2.60.120.260">
    <property type="entry name" value="Galactose-binding domain-like"/>
    <property type="match status" value="1"/>
</dbReference>
<keyword evidence="2" id="KW-0378">Hydrolase</keyword>
<dbReference type="GO" id="GO:0090599">
    <property type="term" value="F:alpha-glucosidase activity"/>
    <property type="evidence" value="ECO:0007669"/>
    <property type="project" value="UniProtKB-ARBA"/>
</dbReference>